<reference evidence="2" key="1">
    <citation type="submission" date="2013-08" db="EMBL/GenBank/DDBJ databases">
        <authorList>
            <person name="Mendez C."/>
            <person name="Richter M."/>
            <person name="Ferrer M."/>
            <person name="Sanchez J."/>
        </authorList>
    </citation>
    <scope>NUCLEOTIDE SEQUENCE</scope>
</reference>
<dbReference type="SUPFAM" id="SSF53335">
    <property type="entry name" value="S-adenosyl-L-methionine-dependent methyltransferases"/>
    <property type="match status" value="1"/>
</dbReference>
<gene>
    <name evidence="2" type="ORF">B1B_09791</name>
</gene>
<name>T1A0Y2_9ZZZZ</name>
<protein>
    <submittedName>
        <fullName evidence="2">Methyltransferase type 11</fullName>
        <ecNumber evidence="2">2.1.1.-</ecNumber>
    </submittedName>
</protein>
<feature type="domain" description="Methyltransferase type 11" evidence="1">
    <location>
        <begin position="2"/>
        <end position="83"/>
    </location>
</feature>
<dbReference type="PANTHER" id="PTHR43591:SF24">
    <property type="entry name" value="2-METHOXY-6-POLYPRENYL-1,4-BENZOQUINOL METHYLASE, MITOCHONDRIAL"/>
    <property type="match status" value="1"/>
</dbReference>
<accession>T1A0Y2</accession>
<dbReference type="InterPro" id="IPR013216">
    <property type="entry name" value="Methyltransf_11"/>
</dbReference>
<dbReference type="AlphaFoldDB" id="T1A0Y2"/>
<dbReference type="Gene3D" id="3.40.50.150">
    <property type="entry name" value="Vaccinia Virus protein VP39"/>
    <property type="match status" value="1"/>
</dbReference>
<dbReference type="GO" id="GO:0032259">
    <property type="term" value="P:methylation"/>
    <property type="evidence" value="ECO:0007669"/>
    <property type="project" value="UniProtKB-KW"/>
</dbReference>
<comment type="caution">
    <text evidence="2">The sequence shown here is derived from an EMBL/GenBank/DDBJ whole genome shotgun (WGS) entry which is preliminary data.</text>
</comment>
<feature type="non-terminal residue" evidence="2">
    <location>
        <position position="1"/>
    </location>
</feature>
<dbReference type="GO" id="GO:0008757">
    <property type="term" value="F:S-adenosylmethionine-dependent methyltransferase activity"/>
    <property type="evidence" value="ECO:0007669"/>
    <property type="project" value="InterPro"/>
</dbReference>
<dbReference type="EMBL" id="AUZY01006482">
    <property type="protein sequence ID" value="EQD54196.1"/>
    <property type="molecule type" value="Genomic_DNA"/>
</dbReference>
<dbReference type="InterPro" id="IPR029063">
    <property type="entry name" value="SAM-dependent_MTases_sf"/>
</dbReference>
<dbReference type="PANTHER" id="PTHR43591">
    <property type="entry name" value="METHYLTRANSFERASE"/>
    <property type="match status" value="1"/>
</dbReference>
<dbReference type="Pfam" id="PF08241">
    <property type="entry name" value="Methyltransf_11"/>
    <property type="match status" value="1"/>
</dbReference>
<evidence type="ECO:0000313" key="2">
    <source>
        <dbReference type="EMBL" id="EQD54196.1"/>
    </source>
</evidence>
<keyword evidence="2" id="KW-0808">Transferase</keyword>
<keyword evidence="2" id="KW-0489">Methyltransferase</keyword>
<reference evidence="2" key="2">
    <citation type="journal article" date="2014" name="ISME J.">
        <title>Microbial stratification in low pH oxic and suboxic macroscopic growths along an acid mine drainage.</title>
        <authorList>
            <person name="Mendez-Garcia C."/>
            <person name="Mesa V."/>
            <person name="Sprenger R.R."/>
            <person name="Richter M."/>
            <person name="Diez M.S."/>
            <person name="Solano J."/>
            <person name="Bargiela R."/>
            <person name="Golyshina O.V."/>
            <person name="Manteca A."/>
            <person name="Ramos J.L."/>
            <person name="Gallego J.R."/>
            <person name="Llorente I."/>
            <person name="Martins Dos Santos V.A."/>
            <person name="Jensen O.N."/>
            <person name="Pelaez A.I."/>
            <person name="Sanchez J."/>
            <person name="Ferrer M."/>
        </authorList>
    </citation>
    <scope>NUCLEOTIDE SEQUENCE</scope>
</reference>
<organism evidence="2">
    <name type="scientific">mine drainage metagenome</name>
    <dbReference type="NCBI Taxonomy" id="410659"/>
    <lineage>
        <taxon>unclassified sequences</taxon>
        <taxon>metagenomes</taxon>
        <taxon>ecological metagenomes</taxon>
    </lineage>
</organism>
<sequence>ALAPRVREVVGLDATEATLAEARKQAESRNVTNVRFQRGDAGSLPFPAGSFDIVTSRRAPHHFPRIDAFLSEAARVLAPGGRLGISDMCPEPASAELLNHLERLRDPTHASALSDPEWTAGVARAGLGLTFLQITADHLSLEEWLAPVPLGGTEEDQVRSALAQAPPTALNALRVRSEDGRVLGWEKRRILLVATRSREASSS</sequence>
<dbReference type="CDD" id="cd02440">
    <property type="entry name" value="AdoMet_MTases"/>
    <property type="match status" value="1"/>
</dbReference>
<evidence type="ECO:0000259" key="1">
    <source>
        <dbReference type="Pfam" id="PF08241"/>
    </source>
</evidence>
<dbReference type="EC" id="2.1.1.-" evidence="2"/>
<proteinExistence type="predicted"/>